<evidence type="ECO:0000256" key="5">
    <source>
        <dbReference type="ARBA" id="ARBA00022605"/>
    </source>
</evidence>
<dbReference type="HAMAP" id="MF_00135">
    <property type="entry name" value="PRAI"/>
    <property type="match status" value="1"/>
</dbReference>
<sequence>MSEESKKIIIKKCCGLKQIDDIEYILNHNHILKYTHLGIILVPNKGRSFPLCNSDQFKDLINKHNQNVNVVGVVQKQTFEDIDKILQDYPALPITHIQIHDSNPSWFELICELYQKYPDLKFIKRFVFPKDCETIKNIIQTDTYTRQISDLNKKLSILFDSESGGNGEVQDWNGINDFLQNCENLNDFNIIIAGGLNPSNVLQCVNTIQGINGVDVSGGLEGDVVGKKDFTKLHEFAKNIEL</sequence>
<dbReference type="InterPro" id="IPR011060">
    <property type="entry name" value="RibuloseP-bd_barrel"/>
</dbReference>
<dbReference type="Pfam" id="PF00697">
    <property type="entry name" value="PRAI"/>
    <property type="match status" value="1"/>
</dbReference>
<dbReference type="InterPro" id="IPR013785">
    <property type="entry name" value="Aldolase_TIM"/>
</dbReference>
<name>A0A1L0AW53_9ASCO</name>
<evidence type="ECO:0000256" key="3">
    <source>
        <dbReference type="ARBA" id="ARBA00012572"/>
    </source>
</evidence>
<dbReference type="InterPro" id="IPR001240">
    <property type="entry name" value="PRAI_dom"/>
</dbReference>
<dbReference type="VEuPathDB" id="FungiDB:HGUI_00536"/>
<evidence type="ECO:0000313" key="11">
    <source>
        <dbReference type="Proteomes" id="UP000183365"/>
    </source>
</evidence>
<comment type="pathway">
    <text evidence="1">Amino-acid biosynthesis; L-tryptophan biosynthesis; L-tryptophan from chorismate: step 3/5.</text>
</comment>
<keyword evidence="11" id="KW-1185">Reference proteome</keyword>
<dbReference type="Proteomes" id="UP000183365">
    <property type="component" value="Unassembled WGS sequence"/>
</dbReference>
<dbReference type="InterPro" id="IPR044643">
    <property type="entry name" value="TrpF_fam"/>
</dbReference>
<dbReference type="PANTHER" id="PTHR42894">
    <property type="entry name" value="N-(5'-PHOSPHORIBOSYL)ANTHRANILATE ISOMERASE"/>
    <property type="match status" value="1"/>
</dbReference>
<dbReference type="SUPFAM" id="SSF51366">
    <property type="entry name" value="Ribulose-phoshate binding barrel"/>
    <property type="match status" value="1"/>
</dbReference>
<dbReference type="Gene3D" id="3.20.20.70">
    <property type="entry name" value="Aldolase class I"/>
    <property type="match status" value="1"/>
</dbReference>
<evidence type="ECO:0000256" key="8">
    <source>
        <dbReference type="ARBA" id="ARBA00023235"/>
    </source>
</evidence>
<evidence type="ECO:0000256" key="7">
    <source>
        <dbReference type="ARBA" id="ARBA00023141"/>
    </source>
</evidence>
<dbReference type="GO" id="GO:0004640">
    <property type="term" value="F:phosphoribosylanthranilate isomerase activity"/>
    <property type="evidence" value="ECO:0007669"/>
    <property type="project" value="UniProtKB-EC"/>
</dbReference>
<evidence type="ECO:0000256" key="1">
    <source>
        <dbReference type="ARBA" id="ARBA00004664"/>
    </source>
</evidence>
<dbReference type="EMBL" id="FQNF01000006">
    <property type="protein sequence ID" value="SGZ38336.1"/>
    <property type="molecule type" value="Genomic_DNA"/>
</dbReference>
<dbReference type="AlphaFoldDB" id="A0A1L0AW53"/>
<keyword evidence="8" id="KW-0413">Isomerase</keyword>
<dbReference type="EC" id="5.3.1.24" evidence="3"/>
<organism evidence="10 11">
    <name type="scientific">Hanseniaspora guilliermondii</name>
    <dbReference type="NCBI Taxonomy" id="56406"/>
    <lineage>
        <taxon>Eukaryota</taxon>
        <taxon>Fungi</taxon>
        <taxon>Dikarya</taxon>
        <taxon>Ascomycota</taxon>
        <taxon>Saccharomycotina</taxon>
        <taxon>Saccharomycetes</taxon>
        <taxon>Saccharomycodales</taxon>
        <taxon>Saccharomycodaceae</taxon>
        <taxon>Hanseniaspora</taxon>
    </lineage>
</organism>
<dbReference type="OrthoDB" id="524799at2759"/>
<feature type="domain" description="N-(5'phosphoribosyl) anthranilate isomerase (PRAI)" evidence="9">
    <location>
        <begin position="12"/>
        <end position="238"/>
    </location>
</feature>
<protein>
    <recommendedName>
        <fullName evidence="4">N-(5'-phosphoribosyl)anthranilate isomerase</fullName>
        <ecNumber evidence="3">5.3.1.24</ecNumber>
    </recommendedName>
</protein>
<evidence type="ECO:0000256" key="6">
    <source>
        <dbReference type="ARBA" id="ARBA00022822"/>
    </source>
</evidence>
<evidence type="ECO:0000256" key="2">
    <source>
        <dbReference type="ARBA" id="ARBA00007571"/>
    </source>
</evidence>
<accession>A0A1L0AW53</accession>
<keyword evidence="7" id="KW-0057">Aromatic amino acid biosynthesis</keyword>
<comment type="similarity">
    <text evidence="2">Belongs to the TrpF family.</text>
</comment>
<dbReference type="PANTHER" id="PTHR42894:SF1">
    <property type="entry name" value="N-(5'-PHOSPHORIBOSYL)ANTHRANILATE ISOMERASE"/>
    <property type="match status" value="1"/>
</dbReference>
<dbReference type="GO" id="GO:0000162">
    <property type="term" value="P:L-tryptophan biosynthetic process"/>
    <property type="evidence" value="ECO:0007669"/>
    <property type="project" value="UniProtKB-UniPathway"/>
</dbReference>
<gene>
    <name evidence="10" type="ORF">HGUI_00536</name>
</gene>
<evidence type="ECO:0000256" key="4">
    <source>
        <dbReference type="ARBA" id="ARBA00022272"/>
    </source>
</evidence>
<dbReference type="UniPathway" id="UPA00035">
    <property type="reaction ID" value="UER00042"/>
</dbReference>
<evidence type="ECO:0000313" key="10">
    <source>
        <dbReference type="EMBL" id="SGZ38336.1"/>
    </source>
</evidence>
<evidence type="ECO:0000259" key="9">
    <source>
        <dbReference type="Pfam" id="PF00697"/>
    </source>
</evidence>
<keyword evidence="5" id="KW-0028">Amino-acid biosynthesis</keyword>
<reference evidence="11" key="1">
    <citation type="submission" date="2016-11" db="EMBL/GenBank/DDBJ databases">
        <authorList>
            <person name="Guldener U."/>
        </authorList>
    </citation>
    <scope>NUCLEOTIDE SEQUENCE [LARGE SCALE GENOMIC DNA]</scope>
</reference>
<keyword evidence="6" id="KW-0822">Tryptophan biosynthesis</keyword>
<proteinExistence type="inferred from homology"/>